<organism evidence="1 2">
    <name type="scientific">Dictyobacter vulcani</name>
    <dbReference type="NCBI Taxonomy" id="2607529"/>
    <lineage>
        <taxon>Bacteria</taxon>
        <taxon>Bacillati</taxon>
        <taxon>Chloroflexota</taxon>
        <taxon>Ktedonobacteria</taxon>
        <taxon>Ktedonobacterales</taxon>
        <taxon>Dictyobacteraceae</taxon>
        <taxon>Dictyobacter</taxon>
    </lineage>
</organism>
<reference evidence="1 2" key="1">
    <citation type="submission" date="2019-10" db="EMBL/GenBank/DDBJ databases">
        <title>Dictyobacter vulcani sp. nov., within the class Ktedonobacteria, isolated from soil of volcanic Mt. Zao.</title>
        <authorList>
            <person name="Zheng Y."/>
            <person name="Wang C.M."/>
            <person name="Sakai Y."/>
            <person name="Abe K."/>
            <person name="Yokota A."/>
            <person name="Yabe S."/>
        </authorList>
    </citation>
    <scope>NUCLEOTIDE SEQUENCE [LARGE SCALE GENOMIC DNA]</scope>
    <source>
        <strain evidence="1 2">W12</strain>
    </source>
</reference>
<evidence type="ECO:0000313" key="2">
    <source>
        <dbReference type="Proteomes" id="UP000326912"/>
    </source>
</evidence>
<name>A0A5J4KFV3_9CHLR</name>
<dbReference type="RefSeq" id="WP_151756222.1">
    <property type="nucleotide sequence ID" value="NZ_BKZW01000001.1"/>
</dbReference>
<accession>A0A5J4KFV3</accession>
<proteinExistence type="predicted"/>
<gene>
    <name evidence="1" type="ORF">KDW_24660</name>
</gene>
<dbReference type="EMBL" id="BKZW01000001">
    <property type="protein sequence ID" value="GER88304.1"/>
    <property type="molecule type" value="Genomic_DNA"/>
</dbReference>
<evidence type="ECO:0000313" key="1">
    <source>
        <dbReference type="EMBL" id="GER88304.1"/>
    </source>
</evidence>
<dbReference type="Proteomes" id="UP000326912">
    <property type="component" value="Unassembled WGS sequence"/>
</dbReference>
<protein>
    <submittedName>
        <fullName evidence="1">Uncharacterized protein</fullName>
    </submittedName>
</protein>
<comment type="caution">
    <text evidence="1">The sequence shown here is derived from an EMBL/GenBank/DDBJ whole genome shotgun (WGS) entry which is preliminary data.</text>
</comment>
<dbReference type="AlphaFoldDB" id="A0A5J4KFV3"/>
<keyword evidence="2" id="KW-1185">Reference proteome</keyword>
<sequence>MDYAIDWLAPLNPELAMVPSENVFRLAKQQQSLTALNPHTPGLLFTSPDILVELATRVLKHTVSQETFLFQAVPSADTDEFDAEITTLDPDFALFLNTETIF</sequence>